<accession>A0A1T4V5Q9</accession>
<dbReference type="RefSeq" id="WP_078928397.1">
    <property type="nucleotide sequence ID" value="NZ_FUXX01000010.1"/>
</dbReference>
<sequence>MKLTYRNLFTDKNKIDYSVVKNGGNQYLCLQGKISLQGRIKKAFLCAELFHPYLKEHFPEPISLNRSDENNLVTALFSYTESGFLTDFLSVVPKEWQYATGKKLGRILKDIHSVPLTEAQTEKAVSRHEGFMENLAEYISVLPHFKNDKYALEALSQRFDNFSVFRKVMRYGSLNHSKVLITRDSSLILLPSYTYGPGDACEDFAMLEFETAGLYPLFCAGVVDGYFSGVIPSVFWTRFALYSAMYSLWKSGKIASKSKSMFIKMQLNVDRIRDDFTDFQKPIPKWYTTPELKTVKAKARKL</sequence>
<dbReference type="PANTHER" id="PTHR41283">
    <property type="entry name" value="AMINOGLYCOSIDE PHOSPHOTRANSFERASE"/>
    <property type="match status" value="1"/>
</dbReference>
<gene>
    <name evidence="1" type="ORF">SAMN02745213_00867</name>
</gene>
<reference evidence="2" key="1">
    <citation type="submission" date="2017-02" db="EMBL/GenBank/DDBJ databases">
        <authorList>
            <person name="Varghese N."/>
            <person name="Submissions S."/>
        </authorList>
    </citation>
    <scope>NUCLEOTIDE SEQUENCE [LARGE SCALE GENOMIC DNA]</scope>
    <source>
        <strain evidence="2">DSM 3072</strain>
    </source>
</reference>
<evidence type="ECO:0008006" key="3">
    <source>
        <dbReference type="Google" id="ProtNLM"/>
    </source>
</evidence>
<organism evidence="1 2">
    <name type="scientific">Succinivibrio dextrinosolvens DSM 3072</name>
    <dbReference type="NCBI Taxonomy" id="1123324"/>
    <lineage>
        <taxon>Bacteria</taxon>
        <taxon>Pseudomonadati</taxon>
        <taxon>Pseudomonadota</taxon>
        <taxon>Gammaproteobacteria</taxon>
        <taxon>Aeromonadales</taxon>
        <taxon>Succinivibrionaceae</taxon>
        <taxon>Succinivibrio</taxon>
    </lineage>
</organism>
<evidence type="ECO:0000313" key="1">
    <source>
        <dbReference type="EMBL" id="SKA60320.1"/>
    </source>
</evidence>
<name>A0A1T4V5Q9_9GAMM</name>
<dbReference type="AlphaFoldDB" id="A0A1T4V5Q9"/>
<dbReference type="PANTHER" id="PTHR41283:SF1">
    <property type="entry name" value="AMINOGLYCOSIDE PHOSPHOTRANSFERASE DOMAIN-CONTAINING PROTEIN"/>
    <property type="match status" value="1"/>
</dbReference>
<dbReference type="SUPFAM" id="SSF56112">
    <property type="entry name" value="Protein kinase-like (PK-like)"/>
    <property type="match status" value="1"/>
</dbReference>
<proteinExistence type="predicted"/>
<keyword evidence="2" id="KW-1185">Reference proteome</keyword>
<dbReference type="InterPro" id="IPR011009">
    <property type="entry name" value="Kinase-like_dom_sf"/>
</dbReference>
<dbReference type="Proteomes" id="UP000242432">
    <property type="component" value="Unassembled WGS sequence"/>
</dbReference>
<dbReference type="EMBL" id="FUXX01000010">
    <property type="protein sequence ID" value="SKA60320.1"/>
    <property type="molecule type" value="Genomic_DNA"/>
</dbReference>
<dbReference type="STRING" id="83771.SAMN02910357_01778"/>
<protein>
    <recommendedName>
        <fullName evidence="3">Phosphotransferase enzyme family protein</fullName>
    </recommendedName>
</protein>
<evidence type="ECO:0000313" key="2">
    <source>
        <dbReference type="Proteomes" id="UP000242432"/>
    </source>
</evidence>